<dbReference type="InterPro" id="IPR027267">
    <property type="entry name" value="AH/BAR_dom_sf"/>
</dbReference>
<dbReference type="GO" id="GO:0034727">
    <property type="term" value="P:piecemeal microautophagy of the nucleus"/>
    <property type="evidence" value="ECO:0007669"/>
    <property type="project" value="TreeGrafter"/>
</dbReference>
<dbReference type="GO" id="GO:0035091">
    <property type="term" value="F:phosphatidylinositol binding"/>
    <property type="evidence" value="ECO:0007669"/>
    <property type="project" value="InterPro"/>
</dbReference>
<organism evidence="8 9">
    <name type="scientific">Heterocephalus glaber</name>
    <name type="common">Naked mole rat</name>
    <dbReference type="NCBI Taxonomy" id="10181"/>
    <lineage>
        <taxon>Eukaryota</taxon>
        <taxon>Metazoa</taxon>
        <taxon>Chordata</taxon>
        <taxon>Craniata</taxon>
        <taxon>Vertebrata</taxon>
        <taxon>Euteleostomi</taxon>
        <taxon>Mammalia</taxon>
        <taxon>Eutheria</taxon>
        <taxon>Euarchontoglires</taxon>
        <taxon>Glires</taxon>
        <taxon>Rodentia</taxon>
        <taxon>Hystricomorpha</taxon>
        <taxon>Bathyergidae</taxon>
        <taxon>Heterocephalus</taxon>
    </lineage>
</organism>
<evidence type="ECO:0000256" key="2">
    <source>
        <dbReference type="ARBA" id="ARBA00010883"/>
    </source>
</evidence>
<dbReference type="CDD" id="cd07666">
    <property type="entry name" value="BAR_SNX7"/>
    <property type="match status" value="1"/>
</dbReference>
<protein>
    <submittedName>
        <fullName evidence="8">Sorting nexin-7</fullName>
    </submittedName>
</protein>
<dbReference type="Gene3D" id="1.20.1270.60">
    <property type="entry name" value="Arfaptin homology (AH) domain/BAR domain"/>
    <property type="match status" value="1"/>
</dbReference>
<feature type="compositionally biased region" description="Basic residues" evidence="6">
    <location>
        <begin position="475"/>
        <end position="489"/>
    </location>
</feature>
<feature type="domain" description="PX" evidence="7">
    <location>
        <begin position="30"/>
        <end position="151"/>
    </location>
</feature>
<proteinExistence type="inferred from homology"/>
<dbReference type="PANTHER" id="PTHR45949:SF3">
    <property type="entry name" value="SORTING NEXIN-7"/>
    <property type="match status" value="1"/>
</dbReference>
<comment type="similarity">
    <text evidence="2">Belongs to the sorting nexin family.</text>
</comment>
<dbReference type="PANTHER" id="PTHR45949">
    <property type="entry name" value="SORTING NEXIN-4"/>
    <property type="match status" value="1"/>
</dbReference>
<dbReference type="InterPro" id="IPR001683">
    <property type="entry name" value="PX_dom"/>
</dbReference>
<dbReference type="CDD" id="cd07284">
    <property type="entry name" value="PX_SNX7"/>
    <property type="match status" value="1"/>
</dbReference>
<accession>G5BEK9</accession>
<evidence type="ECO:0000256" key="6">
    <source>
        <dbReference type="SAM" id="MobiDB-lite"/>
    </source>
</evidence>
<dbReference type="Proteomes" id="UP000006813">
    <property type="component" value="Unassembled WGS sequence"/>
</dbReference>
<evidence type="ECO:0000259" key="7">
    <source>
        <dbReference type="PROSITE" id="PS50195"/>
    </source>
</evidence>
<dbReference type="SMART" id="SM00312">
    <property type="entry name" value="PX"/>
    <property type="match status" value="1"/>
</dbReference>
<gene>
    <name evidence="8" type="ORF">GW7_19430</name>
</gene>
<keyword evidence="3" id="KW-0813">Transport</keyword>
<comment type="subunit">
    <text evidence="5">Heterodimer; heterodimerizes with SNX4.</text>
</comment>
<evidence type="ECO:0000256" key="4">
    <source>
        <dbReference type="ARBA" id="ARBA00022927"/>
    </source>
</evidence>
<dbReference type="eggNOG" id="KOG2273">
    <property type="taxonomic scope" value="Eukaryota"/>
</dbReference>
<evidence type="ECO:0000256" key="5">
    <source>
        <dbReference type="ARBA" id="ARBA00038663"/>
    </source>
</evidence>
<dbReference type="FunCoup" id="G5BEK9">
    <property type="interactions" value="322"/>
</dbReference>
<dbReference type="Pfam" id="PF00787">
    <property type="entry name" value="PX"/>
    <property type="match status" value="1"/>
</dbReference>
<reference evidence="8 9" key="1">
    <citation type="journal article" date="2011" name="Nature">
        <title>Genome sequencing reveals insights into physiology and longevity of the naked mole rat.</title>
        <authorList>
            <person name="Kim E.B."/>
            <person name="Fang X."/>
            <person name="Fushan A.A."/>
            <person name="Huang Z."/>
            <person name="Lobanov A.V."/>
            <person name="Han L."/>
            <person name="Marino S.M."/>
            <person name="Sun X."/>
            <person name="Turanov A.A."/>
            <person name="Yang P."/>
            <person name="Yim S.H."/>
            <person name="Zhao X."/>
            <person name="Kasaikina M.V."/>
            <person name="Stoletzki N."/>
            <person name="Peng C."/>
            <person name="Polak P."/>
            <person name="Xiong Z."/>
            <person name="Kiezun A."/>
            <person name="Zhu Y."/>
            <person name="Chen Y."/>
            <person name="Kryukov G.V."/>
            <person name="Zhang Q."/>
            <person name="Peshkin L."/>
            <person name="Yang L."/>
            <person name="Bronson R.T."/>
            <person name="Buffenstein R."/>
            <person name="Wang B."/>
            <person name="Han C."/>
            <person name="Li Q."/>
            <person name="Chen L."/>
            <person name="Zhao W."/>
            <person name="Sunyaev S.R."/>
            <person name="Park T.J."/>
            <person name="Zhang G."/>
            <person name="Wang J."/>
            <person name="Gladyshev V.N."/>
        </authorList>
    </citation>
    <scope>NUCLEOTIDE SEQUENCE [LARGE SCALE GENOMIC DNA]</scope>
</reference>
<dbReference type="GO" id="GO:0000422">
    <property type="term" value="P:autophagy of mitochondrion"/>
    <property type="evidence" value="ECO:0007669"/>
    <property type="project" value="TreeGrafter"/>
</dbReference>
<dbReference type="PROSITE" id="PS50195">
    <property type="entry name" value="PX"/>
    <property type="match status" value="1"/>
</dbReference>
<dbReference type="InParanoid" id="G5BEK9"/>
<keyword evidence="4" id="KW-0653">Protein transport</keyword>
<dbReference type="AlphaFoldDB" id="G5BEK9"/>
<evidence type="ECO:0000313" key="8">
    <source>
        <dbReference type="EMBL" id="EHB07720.1"/>
    </source>
</evidence>
<dbReference type="InterPro" id="IPR036871">
    <property type="entry name" value="PX_dom_sf"/>
</dbReference>
<comment type="subcellular location">
    <subcellularLocation>
        <location evidence="1">Early endosome membrane</location>
        <topology evidence="1">Peripheral membrane protein</topology>
        <orientation evidence="1">Cytoplasmic side</orientation>
    </subcellularLocation>
</comment>
<dbReference type="InterPro" id="IPR042131">
    <property type="entry name" value="BAR_SNX7"/>
</dbReference>
<name>G5BEK9_HETGA</name>
<dbReference type="GO" id="GO:0032456">
    <property type="term" value="P:endocytic recycling"/>
    <property type="evidence" value="ECO:0007669"/>
    <property type="project" value="TreeGrafter"/>
</dbReference>
<evidence type="ECO:0000256" key="3">
    <source>
        <dbReference type="ARBA" id="ARBA00022448"/>
    </source>
</evidence>
<dbReference type="SUPFAM" id="SSF64268">
    <property type="entry name" value="PX domain"/>
    <property type="match status" value="1"/>
</dbReference>
<sequence>MDINSFSPMMPTSPLSMINQIKFEDESDLKDLFITVDEPESYVTTIETFITYRIITKTSRGEFDSSEFEVRRRYQDFLWLKGKLEEAHPTLIIPPLPEKFIVKGMVERFNDDFIETRKKALHKFLNRIADHPTLTFNEDFKVFLTAQAWELSSHKKQGPGLLSRMGQTVRAVASSFRGVKNRPEEFMEMNNFIEIFSQKINLIDKISQRIYKEEREYFEEMKEYGPIHVLWSASEEDLVDTLKGIASCIEKCCKATEKQMSGLSEALLPAVHEYVLYSEMLMGVMKRRDQIQAELDSKVEALTYRKGDTDLLTEEIGKLEDKVECANNALKADWERWKQNMQNDIKSAFTDMAEENIHYYEQVASRGTHQISLLQTGRPLDALLRSRVVQNMPNHPAPQQQSTGHCSQLLCTSTWFDTTKMQRTPDHQTTVLGPGTNQLRERDFQVTIPPATPSPEERAFGPPSVPPVPAQRKGLLGHHPYHHSQSRGRGFRATIPPSAPDPEVGASELVSHCSWSRARGFSGTIPPAATSPDERAFGPPSVQPFRAQRKGLLGQHPYHHSEPLFHLSQLRRGWHQEGHRWLISGEVWYEVRCEGQSQPEESKVDEDRKLGVECDLFLD</sequence>
<dbReference type="GO" id="GO:0015031">
    <property type="term" value="P:protein transport"/>
    <property type="evidence" value="ECO:0007669"/>
    <property type="project" value="UniProtKB-KW"/>
</dbReference>
<dbReference type="InterPro" id="IPR042130">
    <property type="entry name" value="PX_SNX7"/>
</dbReference>
<evidence type="ECO:0000256" key="1">
    <source>
        <dbReference type="ARBA" id="ARBA00004469"/>
    </source>
</evidence>
<dbReference type="GO" id="GO:0000407">
    <property type="term" value="C:phagophore assembly site"/>
    <property type="evidence" value="ECO:0007669"/>
    <property type="project" value="TreeGrafter"/>
</dbReference>
<dbReference type="STRING" id="10181.G5BEK9"/>
<dbReference type="GO" id="GO:0061709">
    <property type="term" value="P:reticulophagy"/>
    <property type="evidence" value="ECO:0007669"/>
    <property type="project" value="TreeGrafter"/>
</dbReference>
<dbReference type="Gene3D" id="3.30.1520.10">
    <property type="entry name" value="Phox-like domain"/>
    <property type="match status" value="1"/>
</dbReference>
<evidence type="ECO:0000313" key="9">
    <source>
        <dbReference type="Proteomes" id="UP000006813"/>
    </source>
</evidence>
<dbReference type="GO" id="GO:0031901">
    <property type="term" value="C:early endosome membrane"/>
    <property type="evidence" value="ECO:0007669"/>
    <property type="project" value="UniProtKB-SubCell"/>
</dbReference>
<feature type="region of interest" description="Disordered" evidence="6">
    <location>
        <begin position="451"/>
        <end position="489"/>
    </location>
</feature>
<dbReference type="EMBL" id="JH169880">
    <property type="protein sequence ID" value="EHB07720.1"/>
    <property type="molecule type" value="Genomic_DNA"/>
</dbReference>